<dbReference type="SUPFAM" id="SSF54285">
    <property type="entry name" value="MoaD/ThiS"/>
    <property type="match status" value="1"/>
</dbReference>
<dbReference type="OrthoDB" id="9810692at2"/>
<dbReference type="AlphaFoldDB" id="A0A4Y8L7D4"/>
<dbReference type="InterPro" id="IPR010035">
    <property type="entry name" value="Thi_S"/>
</dbReference>
<name>A0A4Y8L7D4_9BACT</name>
<dbReference type="NCBIfam" id="TIGR01683">
    <property type="entry name" value="thiS"/>
    <property type="match status" value="1"/>
</dbReference>
<dbReference type="RefSeq" id="WP_026626354.1">
    <property type="nucleotide sequence ID" value="NZ_AP028867.1"/>
</dbReference>
<keyword evidence="2" id="KW-1185">Reference proteome</keyword>
<dbReference type="Proteomes" id="UP000297861">
    <property type="component" value="Unassembled WGS sequence"/>
</dbReference>
<evidence type="ECO:0000313" key="2">
    <source>
        <dbReference type="Proteomes" id="UP000297861"/>
    </source>
</evidence>
<accession>A0A4Y8L7D4</accession>
<dbReference type="Gene3D" id="3.10.20.30">
    <property type="match status" value="1"/>
</dbReference>
<reference evidence="1 2" key="1">
    <citation type="submission" date="2019-03" db="EMBL/GenBank/DDBJ databases">
        <title>San Antonio Military Medical Center submission to MRSN (WRAIR), pending publication.</title>
        <authorList>
            <person name="Blyth D.M."/>
            <person name="Mccarthy S.L."/>
            <person name="Schall S.E."/>
            <person name="Stam J.A."/>
            <person name="Ong A.C."/>
            <person name="Mcgann P.T."/>
        </authorList>
    </citation>
    <scope>NUCLEOTIDE SEQUENCE [LARGE SCALE GENOMIC DNA]</scope>
    <source>
        <strain evidence="1 2">MRSN571793</strain>
    </source>
</reference>
<dbReference type="STRING" id="1121485.GCA_000426485_02459"/>
<comment type="caution">
    <text evidence="1">The sequence shown here is derived from an EMBL/GenBank/DDBJ whole genome shotgun (WGS) entry which is preliminary data.</text>
</comment>
<evidence type="ECO:0000313" key="1">
    <source>
        <dbReference type="EMBL" id="TFD97978.1"/>
    </source>
</evidence>
<dbReference type="EMBL" id="SOML01000002">
    <property type="protein sequence ID" value="TFD97978.1"/>
    <property type="molecule type" value="Genomic_DNA"/>
</dbReference>
<dbReference type="PANTHER" id="PTHR34472">
    <property type="entry name" value="SULFUR CARRIER PROTEIN THIS"/>
    <property type="match status" value="1"/>
</dbReference>
<sequence length="69" mass="7677">MSTIKVNDEVQDINLPLTLIELIALNNVAQPDMVSIQINGEFIARDQFESTSINEGDEIDFLYFMGGGQ</sequence>
<organism evidence="1 2">
    <name type="scientific">Dysgonomonas capnocytophagoides</name>
    <dbReference type="NCBI Taxonomy" id="45254"/>
    <lineage>
        <taxon>Bacteria</taxon>
        <taxon>Pseudomonadati</taxon>
        <taxon>Bacteroidota</taxon>
        <taxon>Bacteroidia</taxon>
        <taxon>Bacteroidales</taxon>
        <taxon>Dysgonomonadaceae</taxon>
        <taxon>Dysgonomonas</taxon>
    </lineage>
</organism>
<gene>
    <name evidence="1" type="primary">thiS</name>
    <name evidence="1" type="ORF">E2605_05005</name>
</gene>
<dbReference type="InterPro" id="IPR016155">
    <property type="entry name" value="Mopterin_synth/thiamin_S_b"/>
</dbReference>
<dbReference type="CDD" id="cd00565">
    <property type="entry name" value="Ubl_ThiS"/>
    <property type="match status" value="1"/>
</dbReference>
<dbReference type="InterPro" id="IPR012675">
    <property type="entry name" value="Beta-grasp_dom_sf"/>
</dbReference>
<dbReference type="InterPro" id="IPR003749">
    <property type="entry name" value="ThiS/MoaD-like"/>
</dbReference>
<proteinExistence type="predicted"/>
<protein>
    <submittedName>
        <fullName evidence="1">Sulfur carrier protein ThiS</fullName>
    </submittedName>
</protein>
<dbReference type="Pfam" id="PF02597">
    <property type="entry name" value="ThiS"/>
    <property type="match status" value="1"/>
</dbReference>
<dbReference type="PANTHER" id="PTHR34472:SF1">
    <property type="entry name" value="SULFUR CARRIER PROTEIN THIS"/>
    <property type="match status" value="1"/>
</dbReference>